<comment type="caution">
    <text evidence="2">The sequence shown here is derived from an EMBL/GenBank/DDBJ whole genome shotgun (WGS) entry which is preliminary data.</text>
</comment>
<feature type="transmembrane region" description="Helical" evidence="1">
    <location>
        <begin position="20"/>
        <end position="40"/>
    </location>
</feature>
<reference evidence="2 3" key="1">
    <citation type="submission" date="2020-07" db="EMBL/GenBank/DDBJ databases">
        <title>Diversity of carbapenemase encoding genes among Pseudomonas putida group clinical isolates in a tertiary Brazilian hospital.</title>
        <authorList>
            <person name="Alberto-Lei F."/>
            <person name="Nodari C.S."/>
            <person name="Streling A.P."/>
            <person name="Paulino J.T."/>
            <person name="Bessa-Neto F.O."/>
            <person name="Cayo R."/>
            <person name="Gales A.C."/>
        </authorList>
    </citation>
    <scope>NUCLEOTIDE SEQUENCE [LARGE SCALE GENOMIC DNA]</scope>
    <source>
        <strain evidence="2 3">11213</strain>
    </source>
</reference>
<evidence type="ECO:0000256" key="1">
    <source>
        <dbReference type="SAM" id="Phobius"/>
    </source>
</evidence>
<gene>
    <name evidence="2" type="ORF">H4C15_11960</name>
</gene>
<evidence type="ECO:0000313" key="3">
    <source>
        <dbReference type="Proteomes" id="UP000577346"/>
    </source>
</evidence>
<protein>
    <recommendedName>
        <fullName evidence="4">Phage abortive infection protein</fullName>
    </recommendedName>
</protein>
<organism evidence="2 3">
    <name type="scientific">Pseudomonas juntendi</name>
    <dbReference type="NCBI Taxonomy" id="2666183"/>
    <lineage>
        <taxon>Bacteria</taxon>
        <taxon>Pseudomonadati</taxon>
        <taxon>Pseudomonadota</taxon>
        <taxon>Gammaproteobacteria</taxon>
        <taxon>Pseudomonadales</taxon>
        <taxon>Pseudomonadaceae</taxon>
        <taxon>Pseudomonas</taxon>
    </lineage>
</organism>
<keyword evidence="1" id="KW-0812">Transmembrane</keyword>
<dbReference type="EMBL" id="JACGDA010000020">
    <property type="protein sequence ID" value="MBA6148218.1"/>
    <property type="molecule type" value="Genomic_DNA"/>
</dbReference>
<keyword evidence="1" id="KW-0472">Membrane</keyword>
<proteinExistence type="predicted"/>
<evidence type="ECO:0000313" key="2">
    <source>
        <dbReference type="EMBL" id="MBA6148218.1"/>
    </source>
</evidence>
<accession>A0A7W2LW79</accession>
<dbReference type="AlphaFoldDB" id="A0A7W2LW79"/>
<name>A0A7W2LW79_9PSED</name>
<evidence type="ECO:0008006" key="4">
    <source>
        <dbReference type="Google" id="ProtNLM"/>
    </source>
</evidence>
<sequence>MFTWIYKALKKKKTAIKAALITIFFAALLVLIPVLIIIYRAQFGDSLSHEKSDWGAFGDYFGGTLNPILSFVAFFVLTLTFKQQLRDGEKADKNHRELLDNHRFFELLSLTHEAARGVEIDDPLEQDEIKRKTFENHRAIGRAWNYLKSMLPEISGEHLDYNSMYHARIGKYKDWRMEMWPSLGSYFETVLFAIQRYVQMNIDDEQAEYCMRAIRNQMTVHERNILFYEMLNSQDCHNYMRKLNTWNFWRGGGDGMDAHRSNLIEQASLHHQHIANVS</sequence>
<feature type="transmembrane region" description="Helical" evidence="1">
    <location>
        <begin position="60"/>
        <end position="81"/>
    </location>
</feature>
<keyword evidence="1" id="KW-1133">Transmembrane helix</keyword>
<dbReference type="RefSeq" id="WP_054881337.1">
    <property type="nucleotide sequence ID" value="NZ_JACGDA010000020.1"/>
</dbReference>
<dbReference type="Proteomes" id="UP000577346">
    <property type="component" value="Unassembled WGS sequence"/>
</dbReference>